<dbReference type="AlphaFoldDB" id="A0A179BMP5"/>
<dbReference type="PANTHER" id="PTHR37029:SF1">
    <property type="entry name" value="SSR1768 PROTEIN"/>
    <property type="match status" value="1"/>
</dbReference>
<dbReference type="Pfam" id="PF10049">
    <property type="entry name" value="DUF2283"/>
    <property type="match status" value="1"/>
</dbReference>
<dbReference type="EMBL" id="LVXZ01000035">
    <property type="protein sequence ID" value="OAP92669.1"/>
    <property type="molecule type" value="Genomic_DNA"/>
</dbReference>
<reference evidence="1 2" key="1">
    <citation type="submission" date="2016-04" db="EMBL/GenBank/DDBJ databases">
        <title>Acidithiobacillus ferrooxidans genome sequencing and assembly.</title>
        <authorList>
            <person name="Zhou Z."/>
        </authorList>
    </citation>
    <scope>NUCLEOTIDE SEQUENCE [LARGE SCALE GENOMIC DNA]</scope>
    <source>
        <strain evidence="1 2">BY0502</strain>
    </source>
</reference>
<dbReference type="PANTHER" id="PTHR37029">
    <property type="entry name" value="SSR1768 PROTEIN"/>
    <property type="match status" value="1"/>
</dbReference>
<dbReference type="Proteomes" id="UP000078302">
    <property type="component" value="Unassembled WGS sequence"/>
</dbReference>
<proteinExistence type="predicted"/>
<keyword evidence="2" id="KW-1185">Reference proteome</keyword>
<dbReference type="InterPro" id="IPR019270">
    <property type="entry name" value="DUF2283"/>
</dbReference>
<protein>
    <recommendedName>
        <fullName evidence="3">DUF2283 domain-containing protein</fullName>
    </recommendedName>
</protein>
<sequence length="72" mass="8189">MKIQYFQDTDTLYIELRACDVGETRDFDENTLIDVDEHGEICALTIEHASARADVPHFSFEQIGSERRVAVG</sequence>
<dbReference type="OrthoDB" id="9799670at2"/>
<dbReference type="RefSeq" id="WP_064218303.1">
    <property type="nucleotide sequence ID" value="NZ_LVXZ01000035.1"/>
</dbReference>
<accession>A0A179BMP5</accession>
<gene>
    <name evidence="1" type="ORF">A4H96_03450</name>
</gene>
<evidence type="ECO:0000313" key="2">
    <source>
        <dbReference type="Proteomes" id="UP000078302"/>
    </source>
</evidence>
<comment type="caution">
    <text evidence="1">The sequence shown here is derived from an EMBL/GenBank/DDBJ whole genome shotgun (WGS) entry which is preliminary data.</text>
</comment>
<organism evidence="1 2">
    <name type="scientific">Acidithiobacillus ferrooxidans</name>
    <name type="common">Thiobacillus ferrooxidans</name>
    <dbReference type="NCBI Taxonomy" id="920"/>
    <lineage>
        <taxon>Bacteria</taxon>
        <taxon>Pseudomonadati</taxon>
        <taxon>Pseudomonadota</taxon>
        <taxon>Acidithiobacillia</taxon>
        <taxon>Acidithiobacillales</taxon>
        <taxon>Acidithiobacillaceae</taxon>
        <taxon>Acidithiobacillus</taxon>
    </lineage>
</organism>
<name>A0A179BMP5_ACIFR</name>
<evidence type="ECO:0000313" key="1">
    <source>
        <dbReference type="EMBL" id="OAP92669.1"/>
    </source>
</evidence>
<evidence type="ECO:0008006" key="3">
    <source>
        <dbReference type="Google" id="ProtNLM"/>
    </source>
</evidence>